<feature type="transmembrane region" description="Helical" evidence="2">
    <location>
        <begin position="37"/>
        <end position="59"/>
    </location>
</feature>
<dbReference type="AlphaFoldDB" id="A0A1F7JH55"/>
<keyword evidence="2" id="KW-0812">Transmembrane</keyword>
<name>A0A1F7JH55_9BACT</name>
<reference evidence="3 4" key="1">
    <citation type="journal article" date="2016" name="Nat. Commun.">
        <title>Thousands of microbial genomes shed light on interconnected biogeochemical processes in an aquifer system.</title>
        <authorList>
            <person name="Anantharaman K."/>
            <person name="Brown C.T."/>
            <person name="Hug L.A."/>
            <person name="Sharon I."/>
            <person name="Castelle C.J."/>
            <person name="Probst A.J."/>
            <person name="Thomas B.C."/>
            <person name="Singh A."/>
            <person name="Wilkins M.J."/>
            <person name="Karaoz U."/>
            <person name="Brodie E.L."/>
            <person name="Williams K.H."/>
            <person name="Hubbard S.S."/>
            <person name="Banfield J.F."/>
        </authorList>
    </citation>
    <scope>NUCLEOTIDE SEQUENCE [LARGE SCALE GENOMIC DNA]</scope>
</reference>
<evidence type="ECO:0000313" key="4">
    <source>
        <dbReference type="Proteomes" id="UP000177418"/>
    </source>
</evidence>
<accession>A0A1F7JH55</accession>
<evidence type="ECO:0000313" key="3">
    <source>
        <dbReference type="EMBL" id="OGK54950.1"/>
    </source>
</evidence>
<sequence length="170" mass="17954">MNSPFFHPNRLLAQAKSTFQIDTRGLPVISFGELLTFAIRGIFIVAGLLALFYALMGGLAWITSGGKKEEVQAARDKIQAAIVGIFVLIIVLTIMYTLETAVFKRAICFGISCDVSIPRLNITPLPGTDDSSSLLPGGNNEQSQNGQNAPNGSNKGTTGNQLPNTGGGGQ</sequence>
<feature type="compositionally biased region" description="Polar residues" evidence="1">
    <location>
        <begin position="149"/>
        <end position="164"/>
    </location>
</feature>
<evidence type="ECO:0000256" key="1">
    <source>
        <dbReference type="SAM" id="MobiDB-lite"/>
    </source>
</evidence>
<proteinExistence type="predicted"/>
<feature type="region of interest" description="Disordered" evidence="1">
    <location>
        <begin position="130"/>
        <end position="170"/>
    </location>
</feature>
<dbReference type="Proteomes" id="UP000177418">
    <property type="component" value="Unassembled WGS sequence"/>
</dbReference>
<keyword evidence="2" id="KW-0472">Membrane</keyword>
<organism evidence="3 4">
    <name type="scientific">Candidatus Roizmanbacteria bacterium RIFCSPLOWO2_02_FULL_36_11</name>
    <dbReference type="NCBI Taxonomy" id="1802071"/>
    <lineage>
        <taxon>Bacteria</taxon>
        <taxon>Candidatus Roizmaniibacteriota</taxon>
    </lineage>
</organism>
<keyword evidence="2" id="KW-1133">Transmembrane helix</keyword>
<dbReference type="EMBL" id="MGAV01000012">
    <property type="protein sequence ID" value="OGK54950.1"/>
    <property type="molecule type" value="Genomic_DNA"/>
</dbReference>
<comment type="caution">
    <text evidence="3">The sequence shown here is derived from an EMBL/GenBank/DDBJ whole genome shotgun (WGS) entry which is preliminary data.</text>
</comment>
<gene>
    <name evidence="3" type="ORF">A3H78_00545</name>
</gene>
<feature type="compositionally biased region" description="Low complexity" evidence="1">
    <location>
        <begin position="137"/>
        <end position="148"/>
    </location>
</feature>
<protein>
    <submittedName>
        <fullName evidence="3">Uncharacterized protein</fullName>
    </submittedName>
</protein>
<feature type="transmembrane region" description="Helical" evidence="2">
    <location>
        <begin position="80"/>
        <end position="98"/>
    </location>
</feature>
<evidence type="ECO:0000256" key="2">
    <source>
        <dbReference type="SAM" id="Phobius"/>
    </source>
</evidence>